<dbReference type="SUPFAM" id="SSF51230">
    <property type="entry name" value="Single hybrid motif"/>
    <property type="match status" value="1"/>
</dbReference>
<evidence type="ECO:0000256" key="1">
    <source>
        <dbReference type="ARBA" id="ARBA00023267"/>
    </source>
</evidence>
<dbReference type="Proteomes" id="UP001556367">
    <property type="component" value="Unassembled WGS sequence"/>
</dbReference>
<evidence type="ECO:0000313" key="3">
    <source>
        <dbReference type="EMBL" id="KAL0953410.1"/>
    </source>
</evidence>
<evidence type="ECO:0000259" key="2">
    <source>
        <dbReference type="PROSITE" id="PS50968"/>
    </source>
</evidence>
<keyword evidence="1" id="KW-0092">Biotin</keyword>
<dbReference type="Pfam" id="PF00364">
    <property type="entry name" value="Biotin_lipoyl"/>
    <property type="match status" value="1"/>
</dbReference>
<dbReference type="Gene3D" id="2.40.50.100">
    <property type="match status" value="1"/>
</dbReference>
<dbReference type="InterPro" id="IPR011053">
    <property type="entry name" value="Single_hybrid_motif"/>
</dbReference>
<dbReference type="PANTHER" id="PTHR45266">
    <property type="entry name" value="OXALOACETATE DECARBOXYLASE ALPHA CHAIN"/>
    <property type="match status" value="1"/>
</dbReference>
<dbReference type="PANTHER" id="PTHR45266:SF3">
    <property type="entry name" value="OXALOACETATE DECARBOXYLASE ALPHA CHAIN"/>
    <property type="match status" value="1"/>
</dbReference>
<dbReference type="CDD" id="cd06850">
    <property type="entry name" value="biotinyl_domain"/>
    <property type="match status" value="1"/>
</dbReference>
<keyword evidence="4" id="KW-1185">Reference proteome</keyword>
<proteinExistence type="predicted"/>
<gene>
    <name evidence="3" type="ORF">HGRIS_004647</name>
</gene>
<sequence length="107" mass="11656">MCDAGHSIRFLSRHDNRSLVTTYISESLRLRKTRTMTIINVKAPVSGVVEDVKVLVGDTVSAGMLLTIQSATKTETQVPAPTAGRVKKIAKKGDDLKEGDIIAEIEY</sequence>
<dbReference type="PROSITE" id="PS50968">
    <property type="entry name" value="BIOTINYL_LIPOYL"/>
    <property type="match status" value="1"/>
</dbReference>
<comment type="caution">
    <text evidence="3">The sequence shown here is derived from an EMBL/GenBank/DDBJ whole genome shotgun (WGS) entry which is preliminary data.</text>
</comment>
<organism evidence="3 4">
    <name type="scientific">Hohenbuehelia grisea</name>
    <dbReference type="NCBI Taxonomy" id="104357"/>
    <lineage>
        <taxon>Eukaryota</taxon>
        <taxon>Fungi</taxon>
        <taxon>Dikarya</taxon>
        <taxon>Basidiomycota</taxon>
        <taxon>Agaricomycotina</taxon>
        <taxon>Agaricomycetes</taxon>
        <taxon>Agaricomycetidae</taxon>
        <taxon>Agaricales</taxon>
        <taxon>Pleurotineae</taxon>
        <taxon>Pleurotaceae</taxon>
        <taxon>Hohenbuehelia</taxon>
    </lineage>
</organism>
<evidence type="ECO:0000313" key="4">
    <source>
        <dbReference type="Proteomes" id="UP001556367"/>
    </source>
</evidence>
<protein>
    <recommendedName>
        <fullName evidence="2">Lipoyl-binding domain-containing protein</fullName>
    </recommendedName>
</protein>
<dbReference type="InterPro" id="IPR050709">
    <property type="entry name" value="Biotin_Carboxyl_Carrier/Decarb"/>
</dbReference>
<name>A0ABR3JE68_9AGAR</name>
<feature type="domain" description="Lipoyl-binding" evidence="2">
    <location>
        <begin position="31"/>
        <end position="106"/>
    </location>
</feature>
<dbReference type="EMBL" id="JASNQZ010000008">
    <property type="protein sequence ID" value="KAL0953410.1"/>
    <property type="molecule type" value="Genomic_DNA"/>
</dbReference>
<dbReference type="InterPro" id="IPR000089">
    <property type="entry name" value="Biotin_lipoyl"/>
</dbReference>
<accession>A0ABR3JE68</accession>
<reference evidence="4" key="1">
    <citation type="submission" date="2024-06" db="EMBL/GenBank/DDBJ databases">
        <title>Multi-omics analyses provide insights into the biosynthesis of the anticancer antibiotic pleurotin in Hohenbuehelia grisea.</title>
        <authorList>
            <person name="Weaver J.A."/>
            <person name="Alberti F."/>
        </authorList>
    </citation>
    <scope>NUCLEOTIDE SEQUENCE [LARGE SCALE GENOMIC DNA]</scope>
    <source>
        <strain evidence="4">T-177</strain>
    </source>
</reference>